<keyword evidence="2" id="KW-1185">Reference proteome</keyword>
<reference evidence="1" key="1">
    <citation type="journal article" date="2022" name="Int. J. Mol. Sci.">
        <title>Draft Genome of Tanacetum Coccineum: Genomic Comparison of Closely Related Tanacetum-Family Plants.</title>
        <authorList>
            <person name="Yamashiro T."/>
            <person name="Shiraishi A."/>
            <person name="Nakayama K."/>
            <person name="Satake H."/>
        </authorList>
    </citation>
    <scope>NUCLEOTIDE SEQUENCE</scope>
</reference>
<name>A0ABQ5C140_9ASTR</name>
<organism evidence="1 2">
    <name type="scientific">Tanacetum coccineum</name>
    <dbReference type="NCBI Taxonomy" id="301880"/>
    <lineage>
        <taxon>Eukaryota</taxon>
        <taxon>Viridiplantae</taxon>
        <taxon>Streptophyta</taxon>
        <taxon>Embryophyta</taxon>
        <taxon>Tracheophyta</taxon>
        <taxon>Spermatophyta</taxon>
        <taxon>Magnoliopsida</taxon>
        <taxon>eudicotyledons</taxon>
        <taxon>Gunneridae</taxon>
        <taxon>Pentapetalae</taxon>
        <taxon>asterids</taxon>
        <taxon>campanulids</taxon>
        <taxon>Asterales</taxon>
        <taxon>Asteraceae</taxon>
        <taxon>Asteroideae</taxon>
        <taxon>Anthemideae</taxon>
        <taxon>Anthemidinae</taxon>
        <taxon>Tanacetum</taxon>
    </lineage>
</organism>
<evidence type="ECO:0000313" key="2">
    <source>
        <dbReference type="Proteomes" id="UP001151760"/>
    </source>
</evidence>
<accession>A0ABQ5C140</accession>
<comment type="caution">
    <text evidence="1">The sequence shown here is derived from an EMBL/GenBank/DDBJ whole genome shotgun (WGS) entry which is preliminary data.</text>
</comment>
<evidence type="ECO:0000313" key="1">
    <source>
        <dbReference type="EMBL" id="GJT20333.1"/>
    </source>
</evidence>
<dbReference type="EMBL" id="BQNB010013794">
    <property type="protein sequence ID" value="GJT20333.1"/>
    <property type="molecule type" value="Genomic_DNA"/>
</dbReference>
<proteinExistence type="predicted"/>
<gene>
    <name evidence="1" type="ORF">Tco_0890270</name>
</gene>
<sequence>MLWEWRGIANMAFIQLGGNSRVDEMILARVSSGFAGENLGKWGFVARNSDEEVLISGAKSECYVNSPLEAEAKAIW</sequence>
<reference evidence="1" key="2">
    <citation type="submission" date="2022-01" db="EMBL/GenBank/DDBJ databases">
        <authorList>
            <person name="Yamashiro T."/>
            <person name="Shiraishi A."/>
            <person name="Satake H."/>
            <person name="Nakayama K."/>
        </authorList>
    </citation>
    <scope>NUCLEOTIDE SEQUENCE</scope>
</reference>
<protein>
    <submittedName>
        <fullName evidence="1">Uncharacterized protein</fullName>
    </submittedName>
</protein>
<dbReference type="Proteomes" id="UP001151760">
    <property type="component" value="Unassembled WGS sequence"/>
</dbReference>